<dbReference type="AlphaFoldDB" id="A0AAF0IJT9"/>
<gene>
    <name evidence="3" type="ORF">PRK78_002610</name>
</gene>
<dbReference type="Proteomes" id="UP001219355">
    <property type="component" value="Chromosome 2"/>
</dbReference>
<keyword evidence="2" id="KW-0812">Transmembrane</keyword>
<reference evidence="3" key="1">
    <citation type="submission" date="2023-03" db="EMBL/GenBank/DDBJ databases">
        <title>Emydomyces testavorans Genome Sequence.</title>
        <authorList>
            <person name="Hoyer L."/>
        </authorList>
    </citation>
    <scope>NUCLEOTIDE SEQUENCE</scope>
    <source>
        <strain evidence="3">16-2883</strain>
    </source>
</reference>
<feature type="compositionally biased region" description="Basic residues" evidence="1">
    <location>
        <begin position="94"/>
        <end position="103"/>
    </location>
</feature>
<protein>
    <submittedName>
        <fullName evidence="3">Uncharacterized protein</fullName>
    </submittedName>
</protein>
<organism evidence="3 4">
    <name type="scientific">Emydomyces testavorans</name>
    <dbReference type="NCBI Taxonomy" id="2070801"/>
    <lineage>
        <taxon>Eukaryota</taxon>
        <taxon>Fungi</taxon>
        <taxon>Dikarya</taxon>
        <taxon>Ascomycota</taxon>
        <taxon>Pezizomycotina</taxon>
        <taxon>Eurotiomycetes</taxon>
        <taxon>Eurotiomycetidae</taxon>
        <taxon>Onygenales</taxon>
        <taxon>Nannizziopsiaceae</taxon>
        <taxon>Emydomyces</taxon>
    </lineage>
</organism>
<evidence type="ECO:0000313" key="3">
    <source>
        <dbReference type="EMBL" id="WEW57149.1"/>
    </source>
</evidence>
<sequence>MTAALPYLRALRKSDLLVLAEVSDLKDYEDYKKTELEAALDEHLSANKSSLSKDQRLSDYYKRLFQPPRSSPIKREPRAEAPSGLDDSALPAKRTTRSRRPVKPKHEIEATDESDAVSQISGEEPSALAVTTRTPSRRALGFLSTLPPSPAVVTEAIEEQTTKVRQSVSDAWAASGLKERTYTLRSYLSSVNMIETLILVIELYGLSNEIVPFRYLTTIPSMSNLHTPAMQVKIPDVFALLTGAFWAPFSLWLATSVVFPSIFAYFFNINLKMTQPHAPSHSYATRRASATHTAASAPAKADLDPLVFHVTKALVSYLVYANKFTFWDVYHPISVERVVCSVPGGLAGLLTGSAVCVLGSLYEAILRK</sequence>
<keyword evidence="4" id="KW-1185">Reference proteome</keyword>
<evidence type="ECO:0000313" key="4">
    <source>
        <dbReference type="Proteomes" id="UP001219355"/>
    </source>
</evidence>
<name>A0AAF0IJT9_9EURO</name>
<proteinExistence type="predicted"/>
<keyword evidence="2" id="KW-0472">Membrane</keyword>
<feature type="region of interest" description="Disordered" evidence="1">
    <location>
        <begin position="63"/>
        <end position="133"/>
    </location>
</feature>
<dbReference type="PANTHER" id="PTHR41807">
    <property type="entry name" value="GLUTATHIONE TRANSFERASE 3"/>
    <property type="match status" value="1"/>
</dbReference>
<dbReference type="GO" id="GO:0016020">
    <property type="term" value="C:membrane"/>
    <property type="evidence" value="ECO:0007669"/>
    <property type="project" value="TreeGrafter"/>
</dbReference>
<evidence type="ECO:0000256" key="1">
    <source>
        <dbReference type="SAM" id="MobiDB-lite"/>
    </source>
</evidence>
<keyword evidence="2" id="KW-1133">Transmembrane helix</keyword>
<evidence type="ECO:0000256" key="2">
    <source>
        <dbReference type="SAM" id="Phobius"/>
    </source>
</evidence>
<dbReference type="InterPro" id="IPR038872">
    <property type="entry name" value="Put_GTT3"/>
</dbReference>
<feature type="transmembrane region" description="Helical" evidence="2">
    <location>
        <begin position="245"/>
        <end position="267"/>
    </location>
</feature>
<accession>A0AAF0IJT9</accession>
<dbReference type="EMBL" id="CP120628">
    <property type="protein sequence ID" value="WEW57149.1"/>
    <property type="molecule type" value="Genomic_DNA"/>
</dbReference>
<dbReference type="PANTHER" id="PTHR41807:SF1">
    <property type="entry name" value="GLUTATHIONE TRANSFERASE 3"/>
    <property type="match status" value="1"/>
</dbReference>